<dbReference type="PANTHER" id="PTHR43080">
    <property type="entry name" value="CBS DOMAIN-CONTAINING PROTEIN CBSX3, MITOCHONDRIAL"/>
    <property type="match status" value="1"/>
</dbReference>
<reference evidence="4 6" key="1">
    <citation type="journal article" date="2015" name="Genome Announc.">
        <title>Draft Genome Sequence of a Heterotrophic Facultative Anaerobic Thermophilic Bacterium, Ardenticatena maritima Strain 110ST.</title>
        <authorList>
            <person name="Kawaichi S."/>
            <person name="Yoshida T."/>
            <person name="Sako Y."/>
            <person name="Nakamura R."/>
        </authorList>
    </citation>
    <scope>NUCLEOTIDE SEQUENCE [LARGE SCALE GENOMIC DNA]</scope>
    <source>
        <strain evidence="4 6">110S</strain>
    </source>
</reference>
<organism evidence="4 6">
    <name type="scientific">Ardenticatena maritima</name>
    <dbReference type="NCBI Taxonomy" id="872965"/>
    <lineage>
        <taxon>Bacteria</taxon>
        <taxon>Bacillati</taxon>
        <taxon>Chloroflexota</taxon>
        <taxon>Ardenticatenia</taxon>
        <taxon>Ardenticatenales</taxon>
        <taxon>Ardenticatenaceae</taxon>
        <taxon>Ardenticatena</taxon>
    </lineage>
</organism>
<evidence type="ECO:0000313" key="6">
    <source>
        <dbReference type="Proteomes" id="UP000037784"/>
    </source>
</evidence>
<proteinExistence type="predicted"/>
<dbReference type="InterPro" id="IPR051257">
    <property type="entry name" value="Diverse_CBS-Domain"/>
</dbReference>
<dbReference type="RefSeq" id="WP_054494388.1">
    <property type="nucleotide sequence ID" value="NZ_BBZA01000298.1"/>
</dbReference>
<dbReference type="Proteomes" id="UP000037784">
    <property type="component" value="Unassembled WGS sequence"/>
</dbReference>
<dbReference type="CDD" id="cd04623">
    <property type="entry name" value="CBS_pair_bac_euk"/>
    <property type="match status" value="1"/>
</dbReference>
<dbReference type="STRING" id="872965.SE16_13635"/>
<dbReference type="InterPro" id="IPR000644">
    <property type="entry name" value="CBS_dom"/>
</dbReference>
<reference evidence="5 7" key="2">
    <citation type="submission" date="2015-07" db="EMBL/GenBank/DDBJ databases">
        <title>Whole genome sequence of Ardenticatena maritima DSM 23922.</title>
        <authorList>
            <person name="Hemp J."/>
            <person name="Ward L.M."/>
            <person name="Pace L.A."/>
            <person name="Fischer W.W."/>
        </authorList>
    </citation>
    <scope>NUCLEOTIDE SEQUENCE [LARGE SCALE GENOMIC DNA]</scope>
    <source>
        <strain evidence="5 7">110S</strain>
    </source>
</reference>
<evidence type="ECO:0000313" key="5">
    <source>
        <dbReference type="EMBL" id="KPL86359.1"/>
    </source>
</evidence>
<dbReference type="EMBL" id="BBZA01000298">
    <property type="protein sequence ID" value="GAP64652.1"/>
    <property type="molecule type" value="Genomic_DNA"/>
</dbReference>
<keyword evidence="6" id="KW-1185">Reference proteome</keyword>
<evidence type="ECO:0000313" key="7">
    <source>
        <dbReference type="Proteomes" id="UP000050502"/>
    </source>
</evidence>
<dbReference type="Pfam" id="PF00571">
    <property type="entry name" value="CBS"/>
    <property type="match status" value="2"/>
</dbReference>
<name>A0A0M8KBI8_9CHLR</name>
<dbReference type="PATRIC" id="fig|872965.6.peg.2366"/>
<evidence type="ECO:0000259" key="3">
    <source>
        <dbReference type="PROSITE" id="PS51371"/>
    </source>
</evidence>
<reference evidence="6" key="3">
    <citation type="submission" date="2015-08" db="EMBL/GenBank/DDBJ databases">
        <title>Draft Genome Sequence of a Heterotrophic Facultative Anaerobic Bacterium Ardenticatena maritima Strain 110S.</title>
        <authorList>
            <person name="Kawaichi S."/>
            <person name="Yoshida T."/>
            <person name="Sako Y."/>
            <person name="Nakamura R."/>
        </authorList>
    </citation>
    <scope>NUCLEOTIDE SEQUENCE [LARGE SCALE GENOMIC DNA]</scope>
    <source>
        <strain evidence="6">110S</strain>
    </source>
</reference>
<keyword evidence="1 2" id="KW-0129">CBS domain</keyword>
<evidence type="ECO:0000256" key="1">
    <source>
        <dbReference type="ARBA" id="ARBA00023122"/>
    </source>
</evidence>
<protein>
    <recommendedName>
        <fullName evidence="3">CBS domain-containing protein</fullName>
    </recommendedName>
</protein>
<dbReference type="EMBL" id="LGKN01000009">
    <property type="protein sequence ID" value="KPL86359.1"/>
    <property type="molecule type" value="Genomic_DNA"/>
</dbReference>
<dbReference type="AlphaFoldDB" id="A0A0M8KBI8"/>
<feature type="domain" description="CBS" evidence="3">
    <location>
        <begin position="76"/>
        <end position="133"/>
    </location>
</feature>
<feature type="domain" description="CBS" evidence="3">
    <location>
        <begin position="8"/>
        <end position="67"/>
    </location>
</feature>
<accession>A0A0M8KBI8</accession>
<dbReference type="OrthoDB" id="9802114at2"/>
<dbReference type="Gene3D" id="3.10.580.10">
    <property type="entry name" value="CBS-domain"/>
    <property type="match status" value="1"/>
</dbReference>
<dbReference type="SMART" id="SM00116">
    <property type="entry name" value="CBS"/>
    <property type="match status" value="2"/>
</dbReference>
<comment type="caution">
    <text evidence="4">The sequence shown here is derived from an EMBL/GenBank/DDBJ whole genome shotgun (WGS) entry which is preliminary data.</text>
</comment>
<dbReference type="PANTHER" id="PTHR43080:SF2">
    <property type="entry name" value="CBS DOMAIN-CONTAINING PROTEIN"/>
    <property type="match status" value="1"/>
</dbReference>
<evidence type="ECO:0000313" key="4">
    <source>
        <dbReference type="EMBL" id="GAP64652.1"/>
    </source>
</evidence>
<gene>
    <name evidence="4" type="ORF">ARMA_3075</name>
    <name evidence="5" type="ORF">SE16_13635</name>
</gene>
<dbReference type="InterPro" id="IPR046342">
    <property type="entry name" value="CBS_dom_sf"/>
</dbReference>
<dbReference type="SUPFAM" id="SSF54631">
    <property type="entry name" value="CBS-domain pair"/>
    <property type="match status" value="1"/>
</dbReference>
<dbReference type="InParanoid" id="A0A0M8KBI8"/>
<dbReference type="FunCoup" id="A0A0M8KBI8">
    <property type="interactions" value="266"/>
</dbReference>
<dbReference type="PROSITE" id="PS51371">
    <property type="entry name" value="CBS"/>
    <property type="match status" value="2"/>
</dbReference>
<sequence>MTVRNLLSTKGFGTITVHPDTSVLDAVRILAEHNIGAVVVVDDDDRVVGIFTERDLVRHCATQGAEVLHLPVREVMTPDPITALPQDDLRIIAHVMVEKHFRHIPVVEDGQLIGILSIRDVLKAQRDQYLGEIDTLQTRLMERFEWRRHESES</sequence>
<dbReference type="Proteomes" id="UP000050502">
    <property type="component" value="Unassembled WGS sequence"/>
</dbReference>
<evidence type="ECO:0000256" key="2">
    <source>
        <dbReference type="PROSITE-ProRule" id="PRU00703"/>
    </source>
</evidence>
<dbReference type="InterPro" id="IPR044725">
    <property type="entry name" value="CBSX3_CBS_dom"/>
</dbReference>